<feature type="compositionally biased region" description="Basic and acidic residues" evidence="7">
    <location>
        <begin position="13"/>
        <end position="23"/>
    </location>
</feature>
<feature type="region of interest" description="Disordered" evidence="7">
    <location>
        <begin position="227"/>
        <end position="250"/>
    </location>
</feature>
<feature type="binding site" evidence="5">
    <location>
        <position position="464"/>
    </location>
    <ligand>
        <name>Zn(2+)</name>
        <dbReference type="ChEBI" id="CHEBI:29105"/>
        <label>1</label>
    </ligand>
</feature>
<dbReference type="Pfam" id="PF00233">
    <property type="entry name" value="PDEase_I"/>
    <property type="match status" value="1"/>
</dbReference>
<feature type="active site" description="Proton donor" evidence="3">
    <location>
        <position position="420"/>
    </location>
</feature>
<dbReference type="InterPro" id="IPR023088">
    <property type="entry name" value="PDEase"/>
</dbReference>
<protein>
    <recommendedName>
        <fullName evidence="6">Phosphodiesterase</fullName>
        <ecNumber evidence="6">3.1.4.-</ecNumber>
    </recommendedName>
</protein>
<dbReference type="InterPro" id="IPR036971">
    <property type="entry name" value="PDEase_catalytic_dom_sf"/>
</dbReference>
<feature type="binding site" evidence="5">
    <location>
        <position position="463"/>
    </location>
    <ligand>
        <name>Zn(2+)</name>
        <dbReference type="ChEBI" id="CHEBI:29105"/>
        <label>1</label>
    </ligand>
</feature>
<evidence type="ECO:0000256" key="3">
    <source>
        <dbReference type="PIRSR" id="PIRSR623088-1"/>
    </source>
</evidence>
<evidence type="ECO:0000256" key="7">
    <source>
        <dbReference type="SAM" id="MobiDB-lite"/>
    </source>
</evidence>
<organism evidence="9">
    <name type="scientific">Amphora coffeiformis</name>
    <dbReference type="NCBI Taxonomy" id="265554"/>
    <lineage>
        <taxon>Eukaryota</taxon>
        <taxon>Sar</taxon>
        <taxon>Stramenopiles</taxon>
        <taxon>Ochrophyta</taxon>
        <taxon>Bacillariophyta</taxon>
        <taxon>Bacillariophyceae</taxon>
        <taxon>Bacillariophycidae</taxon>
        <taxon>Thalassiophysales</taxon>
        <taxon>Catenulaceae</taxon>
        <taxon>Amphora</taxon>
    </lineage>
</organism>
<evidence type="ECO:0000259" key="8">
    <source>
        <dbReference type="PROSITE" id="PS51845"/>
    </source>
</evidence>
<keyword evidence="1 5" id="KW-0479">Metal-binding</keyword>
<dbReference type="GO" id="GO:0004114">
    <property type="term" value="F:3',5'-cyclic-nucleotide phosphodiesterase activity"/>
    <property type="evidence" value="ECO:0007669"/>
    <property type="project" value="InterPro"/>
</dbReference>
<proteinExistence type="inferred from homology"/>
<feature type="binding site" evidence="5">
    <location>
        <position position="464"/>
    </location>
    <ligand>
        <name>Zn(2+)</name>
        <dbReference type="ChEBI" id="CHEBI:29105"/>
        <label>2</label>
    </ligand>
</feature>
<comment type="cofactor">
    <cofactor evidence="6">
        <name>a divalent metal cation</name>
        <dbReference type="ChEBI" id="CHEBI:60240"/>
    </cofactor>
    <text evidence="6">Binds 2 divalent metal cations per subunit. Site 1 may preferentially bind zinc ions, while site 2 has a preference for magnesium and/or manganese ions.</text>
</comment>
<dbReference type="AlphaFoldDB" id="A0A7S3P5Z4"/>
<feature type="binding site" evidence="5">
    <location>
        <position position="598"/>
    </location>
    <ligand>
        <name>Zn(2+)</name>
        <dbReference type="ChEBI" id="CHEBI:29105"/>
        <label>1</label>
    </ligand>
</feature>
<dbReference type="PROSITE" id="PS51845">
    <property type="entry name" value="PDEASE_I_2"/>
    <property type="match status" value="1"/>
</dbReference>
<gene>
    <name evidence="9" type="ORF">ACOF00016_LOCUS5147</name>
</gene>
<dbReference type="SUPFAM" id="SSF109604">
    <property type="entry name" value="HD-domain/PDEase-like"/>
    <property type="match status" value="1"/>
</dbReference>
<evidence type="ECO:0000313" key="9">
    <source>
        <dbReference type="EMBL" id="CAE0407320.1"/>
    </source>
</evidence>
<feature type="compositionally biased region" description="Polar residues" evidence="7">
    <location>
        <begin position="1"/>
        <end position="10"/>
    </location>
</feature>
<dbReference type="InterPro" id="IPR023174">
    <property type="entry name" value="PDEase_CS"/>
</dbReference>
<dbReference type="PROSITE" id="PS00126">
    <property type="entry name" value="PDEASE_I_1"/>
    <property type="match status" value="1"/>
</dbReference>
<feature type="binding site" evidence="4">
    <location>
        <position position="598"/>
    </location>
    <ligand>
        <name>AMP</name>
        <dbReference type="ChEBI" id="CHEBI:456215"/>
    </ligand>
</feature>
<dbReference type="Gene3D" id="1.10.1300.10">
    <property type="entry name" value="3'5'-cyclic nucleotide phosphodiesterase, catalytic domain"/>
    <property type="match status" value="1"/>
</dbReference>
<evidence type="ECO:0000256" key="2">
    <source>
        <dbReference type="ARBA" id="ARBA00022801"/>
    </source>
</evidence>
<dbReference type="EC" id="3.1.4.-" evidence="6"/>
<feature type="binding site" evidence="5">
    <location>
        <position position="424"/>
    </location>
    <ligand>
        <name>Zn(2+)</name>
        <dbReference type="ChEBI" id="CHEBI:29105"/>
        <label>1</label>
    </ligand>
</feature>
<feature type="binding site" evidence="4">
    <location>
        <position position="649"/>
    </location>
    <ligand>
        <name>AMP</name>
        <dbReference type="ChEBI" id="CHEBI:456215"/>
    </ligand>
</feature>
<dbReference type="GO" id="GO:0007165">
    <property type="term" value="P:signal transduction"/>
    <property type="evidence" value="ECO:0007669"/>
    <property type="project" value="InterPro"/>
</dbReference>
<evidence type="ECO:0000256" key="5">
    <source>
        <dbReference type="PIRSR" id="PIRSR623088-3"/>
    </source>
</evidence>
<reference evidence="9" key="1">
    <citation type="submission" date="2021-01" db="EMBL/GenBank/DDBJ databases">
        <authorList>
            <person name="Corre E."/>
            <person name="Pelletier E."/>
            <person name="Niang G."/>
            <person name="Scheremetjew M."/>
            <person name="Finn R."/>
            <person name="Kale V."/>
            <person name="Holt S."/>
            <person name="Cochrane G."/>
            <person name="Meng A."/>
            <person name="Brown T."/>
            <person name="Cohen L."/>
        </authorList>
    </citation>
    <scope>NUCLEOTIDE SEQUENCE</scope>
    <source>
        <strain evidence="9">CCMP127</strain>
    </source>
</reference>
<dbReference type="GO" id="GO:0046872">
    <property type="term" value="F:metal ion binding"/>
    <property type="evidence" value="ECO:0007669"/>
    <property type="project" value="UniProtKB-KW"/>
</dbReference>
<dbReference type="InterPro" id="IPR002073">
    <property type="entry name" value="PDEase_catalytic_dom"/>
</dbReference>
<evidence type="ECO:0000256" key="4">
    <source>
        <dbReference type="PIRSR" id="PIRSR623088-2"/>
    </source>
</evidence>
<dbReference type="PANTHER" id="PTHR11347">
    <property type="entry name" value="CYCLIC NUCLEOTIDE PHOSPHODIESTERASE"/>
    <property type="match status" value="1"/>
</dbReference>
<feature type="region of interest" description="Disordered" evidence="7">
    <location>
        <begin position="1"/>
        <end position="59"/>
    </location>
</feature>
<dbReference type="PRINTS" id="PR00387">
    <property type="entry name" value="PDIESTERASE1"/>
</dbReference>
<name>A0A7S3P5Z4_9STRA</name>
<comment type="similarity">
    <text evidence="6">Belongs to the cyclic nucleotide phosphodiesterase family.</text>
</comment>
<evidence type="ECO:0000256" key="6">
    <source>
        <dbReference type="RuleBase" id="RU363067"/>
    </source>
</evidence>
<dbReference type="EMBL" id="HBIM01006044">
    <property type="protein sequence ID" value="CAE0407320.1"/>
    <property type="molecule type" value="Transcribed_RNA"/>
</dbReference>
<feature type="binding site" evidence="4">
    <location>
        <begin position="420"/>
        <end position="424"/>
    </location>
    <ligand>
        <name>AMP</name>
        <dbReference type="ChEBI" id="CHEBI:456215"/>
    </ligand>
</feature>
<keyword evidence="2 6" id="KW-0378">Hydrolase</keyword>
<accession>A0A7S3P5Z4</accession>
<sequence length="702" mass="77432">MSSSNSSNQPPEKAPDKRPDKHPIASMLSWGPRTNNEKPDGMTEMDGTTERPKMPKNMSSRRASVAKTAGGLLQTSGQMLKSTVMAPVVAGKAVYTGGVKAGQVVGSGVAYGSKAVVGGGKACVDRSCDFVVGGGKAVVGGGKYVVKGSKKVFRSAIGATSSGSNSRSMAKQSKWDAGIDTIDSLLRPDSDTYNAMTPEQRKALAGVKKLLLKGPSDKQDKISHLPQDLIEGQEETVESNRRSSLKSTKTSLRSSTAHILQEYAGVRASAPGSLFEDLSDYSEQSGEDTFEASKQSFATETALTEVLDFDFVAPEFTKLSKPDQVRVFELLSWDSLSKWSFDIFELNDVTGGHPLLFVGWAILGSPYAQSAMAKECGISDVHVDTSVGYSFVDDFKIPPRRLCNYLRIIERDYHSENPYHNEIHAADVVQSLHTFIQMTFEGKIFECTPKDHFLAILLSAVVHDVSHPGKTNAFNVSVRTEVAVMYNDSSVLENWHIAYAFARMLDLSLSETSIRSNEALTAKLNNKRKKSECNILCNVSTEEFNTIRGLMIEAVLHTDMTKHFPMVNAAKGMLQLYDEEGAQEIAWKGLMFMLHMADISSQAKPAPLFRKWTERCMEEFFNQGDEEAKLGLPISPNCDRNLTKTPDSQTGFIKFVVEPAYQVLGLYIPRVQDEVLPIITNNYEYWMQEKEQAEADEQEEMT</sequence>
<feature type="domain" description="PDEase" evidence="8">
    <location>
        <begin position="299"/>
        <end position="693"/>
    </location>
</feature>
<evidence type="ECO:0000256" key="1">
    <source>
        <dbReference type="ARBA" id="ARBA00022723"/>
    </source>
</evidence>
<feature type="binding site" evidence="4">
    <location>
        <position position="464"/>
    </location>
    <ligand>
        <name>AMP</name>
        <dbReference type="ChEBI" id="CHEBI:456215"/>
    </ligand>
</feature>